<evidence type="ECO:0000313" key="1">
    <source>
        <dbReference type="EMBL" id="KAK3327831.1"/>
    </source>
</evidence>
<gene>
    <name evidence="1" type="ORF">B0T19DRAFT_422926</name>
</gene>
<keyword evidence="2" id="KW-1185">Reference proteome</keyword>
<organism evidence="1 2">
    <name type="scientific">Cercophora scortea</name>
    <dbReference type="NCBI Taxonomy" id="314031"/>
    <lineage>
        <taxon>Eukaryota</taxon>
        <taxon>Fungi</taxon>
        <taxon>Dikarya</taxon>
        <taxon>Ascomycota</taxon>
        <taxon>Pezizomycotina</taxon>
        <taxon>Sordariomycetes</taxon>
        <taxon>Sordariomycetidae</taxon>
        <taxon>Sordariales</taxon>
        <taxon>Lasiosphaeriaceae</taxon>
        <taxon>Cercophora</taxon>
    </lineage>
</organism>
<reference evidence="1" key="2">
    <citation type="submission" date="2023-06" db="EMBL/GenBank/DDBJ databases">
        <authorList>
            <consortium name="Lawrence Berkeley National Laboratory"/>
            <person name="Haridas S."/>
            <person name="Hensen N."/>
            <person name="Bonometti L."/>
            <person name="Westerberg I."/>
            <person name="Brannstrom I.O."/>
            <person name="Guillou S."/>
            <person name="Cros-Aarteil S."/>
            <person name="Calhoun S."/>
            <person name="Kuo A."/>
            <person name="Mondo S."/>
            <person name="Pangilinan J."/>
            <person name="Riley R."/>
            <person name="Labutti K."/>
            <person name="Andreopoulos B."/>
            <person name="Lipzen A."/>
            <person name="Chen C."/>
            <person name="Yanf M."/>
            <person name="Daum C."/>
            <person name="Ng V."/>
            <person name="Clum A."/>
            <person name="Steindorff A."/>
            <person name="Ohm R."/>
            <person name="Martin F."/>
            <person name="Silar P."/>
            <person name="Natvig D."/>
            <person name="Lalanne C."/>
            <person name="Gautier V."/>
            <person name="Ament-Velasquez S.L."/>
            <person name="Kruys A."/>
            <person name="Hutchinson M.I."/>
            <person name="Powell A.J."/>
            <person name="Barry K."/>
            <person name="Miller A.N."/>
            <person name="Grigoriev I.V."/>
            <person name="Debuchy R."/>
            <person name="Gladieux P."/>
            <person name="Thoren M.H."/>
            <person name="Johannesson H."/>
        </authorList>
    </citation>
    <scope>NUCLEOTIDE SEQUENCE</scope>
    <source>
        <strain evidence="1">SMH4131-1</strain>
    </source>
</reference>
<dbReference type="EMBL" id="JAUEPO010000003">
    <property type="protein sequence ID" value="KAK3327831.1"/>
    <property type="molecule type" value="Genomic_DNA"/>
</dbReference>
<proteinExistence type="predicted"/>
<reference evidence="1" key="1">
    <citation type="journal article" date="2023" name="Mol. Phylogenet. Evol.">
        <title>Genome-scale phylogeny and comparative genomics of the fungal order Sordariales.</title>
        <authorList>
            <person name="Hensen N."/>
            <person name="Bonometti L."/>
            <person name="Westerberg I."/>
            <person name="Brannstrom I.O."/>
            <person name="Guillou S."/>
            <person name="Cros-Aarteil S."/>
            <person name="Calhoun S."/>
            <person name="Haridas S."/>
            <person name="Kuo A."/>
            <person name="Mondo S."/>
            <person name="Pangilinan J."/>
            <person name="Riley R."/>
            <person name="LaButti K."/>
            <person name="Andreopoulos B."/>
            <person name="Lipzen A."/>
            <person name="Chen C."/>
            <person name="Yan M."/>
            <person name="Daum C."/>
            <person name="Ng V."/>
            <person name="Clum A."/>
            <person name="Steindorff A."/>
            <person name="Ohm R.A."/>
            <person name="Martin F."/>
            <person name="Silar P."/>
            <person name="Natvig D.O."/>
            <person name="Lalanne C."/>
            <person name="Gautier V."/>
            <person name="Ament-Velasquez S.L."/>
            <person name="Kruys A."/>
            <person name="Hutchinson M.I."/>
            <person name="Powell A.J."/>
            <person name="Barry K."/>
            <person name="Miller A.N."/>
            <person name="Grigoriev I.V."/>
            <person name="Debuchy R."/>
            <person name="Gladieux P."/>
            <person name="Hiltunen Thoren M."/>
            <person name="Johannesson H."/>
        </authorList>
    </citation>
    <scope>NUCLEOTIDE SEQUENCE</scope>
    <source>
        <strain evidence="1">SMH4131-1</strain>
    </source>
</reference>
<protein>
    <submittedName>
        <fullName evidence="1">Uncharacterized protein</fullName>
    </submittedName>
</protein>
<dbReference type="Proteomes" id="UP001286456">
    <property type="component" value="Unassembled WGS sequence"/>
</dbReference>
<dbReference type="AlphaFoldDB" id="A0AAE0INX5"/>
<accession>A0AAE0INX5</accession>
<sequence>MVYVMLYYAATVHVVLCRKVNDSSTMQITTTTRTVTRKLKDVHVVVVSPVPSIIPHTGVRPCDPLGLVSP</sequence>
<evidence type="ECO:0000313" key="2">
    <source>
        <dbReference type="Proteomes" id="UP001286456"/>
    </source>
</evidence>
<name>A0AAE0INX5_9PEZI</name>
<comment type="caution">
    <text evidence="1">The sequence shown here is derived from an EMBL/GenBank/DDBJ whole genome shotgun (WGS) entry which is preliminary data.</text>
</comment>